<dbReference type="Proteomes" id="UP001146067">
    <property type="component" value="Unassembled WGS sequence"/>
</dbReference>
<dbReference type="EMBL" id="JAPZVP010000009">
    <property type="protein sequence ID" value="MDA1360525.1"/>
    <property type="molecule type" value="Genomic_DNA"/>
</dbReference>
<reference evidence="2" key="1">
    <citation type="submission" date="2022-12" db="EMBL/GenBank/DDBJ databases">
        <title>Gycomyces niveus sp.nov.,a novel actinomycete isolated from soil in Shouguan.</title>
        <authorList>
            <person name="Yang X."/>
        </authorList>
    </citation>
    <scope>NUCLEOTIDE SEQUENCE</scope>
    <source>
        <strain evidence="2">NEAU-A15</strain>
    </source>
</reference>
<evidence type="ECO:0000256" key="1">
    <source>
        <dbReference type="SAM" id="SignalP"/>
    </source>
</evidence>
<keyword evidence="1" id="KW-0732">Signal</keyword>
<keyword evidence="3" id="KW-1185">Reference proteome</keyword>
<evidence type="ECO:0008006" key="4">
    <source>
        <dbReference type="Google" id="ProtNLM"/>
    </source>
</evidence>
<gene>
    <name evidence="2" type="ORF">O1R50_12885</name>
</gene>
<organism evidence="2 3">
    <name type="scientific">Glycomyces luteolus</name>
    <dbReference type="NCBI Taxonomy" id="2670330"/>
    <lineage>
        <taxon>Bacteria</taxon>
        <taxon>Bacillati</taxon>
        <taxon>Actinomycetota</taxon>
        <taxon>Actinomycetes</taxon>
        <taxon>Glycomycetales</taxon>
        <taxon>Glycomycetaceae</taxon>
        <taxon>Glycomyces</taxon>
    </lineage>
</organism>
<dbReference type="AlphaFoldDB" id="A0A9X3PBW1"/>
<dbReference type="RefSeq" id="WP_270110470.1">
    <property type="nucleotide sequence ID" value="NZ_JAPZVP010000009.1"/>
</dbReference>
<feature type="signal peptide" evidence="1">
    <location>
        <begin position="1"/>
        <end position="30"/>
    </location>
</feature>
<evidence type="ECO:0000313" key="3">
    <source>
        <dbReference type="Proteomes" id="UP001146067"/>
    </source>
</evidence>
<evidence type="ECO:0000313" key="2">
    <source>
        <dbReference type="EMBL" id="MDA1360525.1"/>
    </source>
</evidence>
<name>A0A9X3PBW1_9ACTN</name>
<comment type="caution">
    <text evidence="2">The sequence shown here is derived from an EMBL/GenBank/DDBJ whole genome shotgun (WGS) entry which is preliminary data.</text>
</comment>
<sequence length="135" mass="15158">MTTKQWAVRAMVTAAAGAALVAGITSPAYAANTNIDLVYQDMLVGEMMHVDDGDDFRVYDWYRDGHGIEGTLQMYNPTILRWVDQESKYNNVGAGNYVTFNYNVLESLSYRMKVCVQDGANDSTPIKCSYKEFNE</sequence>
<feature type="chain" id="PRO_5040982231" description="Secreted protein" evidence="1">
    <location>
        <begin position="31"/>
        <end position="135"/>
    </location>
</feature>
<protein>
    <recommendedName>
        <fullName evidence="4">Secreted protein</fullName>
    </recommendedName>
</protein>
<accession>A0A9X3PBW1</accession>
<proteinExistence type="predicted"/>